<protein>
    <recommendedName>
        <fullName evidence="1">GRHL1/CP2 C-terminal domain-containing protein</fullName>
    </recommendedName>
</protein>
<organism evidence="2 3">
    <name type="scientific">Sinocyclocheilus grahami</name>
    <name type="common">Dianchi golden-line fish</name>
    <name type="synonym">Barbus grahami</name>
    <dbReference type="NCBI Taxonomy" id="75366"/>
    <lineage>
        <taxon>Eukaryota</taxon>
        <taxon>Metazoa</taxon>
        <taxon>Chordata</taxon>
        <taxon>Craniata</taxon>
        <taxon>Vertebrata</taxon>
        <taxon>Euteleostomi</taxon>
        <taxon>Actinopterygii</taxon>
        <taxon>Neopterygii</taxon>
        <taxon>Teleostei</taxon>
        <taxon>Ostariophysi</taxon>
        <taxon>Cypriniformes</taxon>
        <taxon>Cyprinidae</taxon>
        <taxon>Cyprininae</taxon>
        <taxon>Sinocyclocheilus</taxon>
    </lineage>
</organism>
<evidence type="ECO:0000259" key="1">
    <source>
        <dbReference type="Pfam" id="PF25416"/>
    </source>
</evidence>
<dbReference type="InParanoid" id="A0A672MKK4"/>
<dbReference type="InterPro" id="IPR040167">
    <property type="entry name" value="TF_CP2-like"/>
</dbReference>
<dbReference type="GO" id="GO:0001228">
    <property type="term" value="F:DNA-binding transcription activator activity, RNA polymerase II-specific"/>
    <property type="evidence" value="ECO:0007669"/>
    <property type="project" value="TreeGrafter"/>
</dbReference>
<reference evidence="2" key="1">
    <citation type="submission" date="2025-08" db="UniProtKB">
        <authorList>
            <consortium name="Ensembl"/>
        </authorList>
    </citation>
    <scope>IDENTIFICATION</scope>
</reference>
<proteinExistence type="predicted"/>
<evidence type="ECO:0000313" key="3">
    <source>
        <dbReference type="Proteomes" id="UP000472262"/>
    </source>
</evidence>
<dbReference type="Pfam" id="PF25416">
    <property type="entry name" value="GRHL1_C"/>
    <property type="match status" value="1"/>
</dbReference>
<name>A0A672MKK4_SINGR</name>
<evidence type="ECO:0000313" key="2">
    <source>
        <dbReference type="Ensembl" id="ENSSGRP00000035960.1"/>
    </source>
</evidence>
<keyword evidence="3" id="KW-1185">Reference proteome</keyword>
<dbReference type="AlphaFoldDB" id="A0A672MKK4"/>
<dbReference type="GO" id="GO:0000978">
    <property type="term" value="F:RNA polymerase II cis-regulatory region sequence-specific DNA binding"/>
    <property type="evidence" value="ECO:0007669"/>
    <property type="project" value="TreeGrafter"/>
</dbReference>
<feature type="domain" description="GRHL1/CP2 C-terminal" evidence="1">
    <location>
        <begin position="54"/>
        <end position="109"/>
    </location>
</feature>
<dbReference type="GO" id="GO:0005634">
    <property type="term" value="C:nucleus"/>
    <property type="evidence" value="ECO:0007669"/>
    <property type="project" value="TreeGrafter"/>
</dbReference>
<dbReference type="Ensembl" id="ENSSGRT00000038599.1">
    <property type="protein sequence ID" value="ENSSGRP00000035960.1"/>
    <property type="gene ID" value="ENSSGRG00000019902.1"/>
</dbReference>
<dbReference type="PANTHER" id="PTHR11037">
    <property type="entry name" value="TRANSCRIPTION FACTOR CP2"/>
    <property type="match status" value="1"/>
</dbReference>
<dbReference type="Proteomes" id="UP000472262">
    <property type="component" value="Unassembled WGS sequence"/>
</dbReference>
<dbReference type="InterPro" id="IPR057520">
    <property type="entry name" value="GRHL1/CP2_C"/>
</dbReference>
<sequence>MFTYYEPAFILCTFLYRVVRPRLTIYVCQESQQQTREQHQKHENGDGSSNTFFVYHAIYLDELTAVELTEKLAQLFSISPRQISQIFKQGPTGIHVLVSDEYCMNVFNNFIIIDVFKVKTNNNNRKDPERGLGWFQQ</sequence>
<reference evidence="2" key="2">
    <citation type="submission" date="2025-09" db="UniProtKB">
        <authorList>
            <consortium name="Ensembl"/>
        </authorList>
    </citation>
    <scope>IDENTIFICATION</scope>
</reference>
<dbReference type="PANTHER" id="PTHR11037:SF11">
    <property type="entry name" value="ALPHA-GLOBIN TRANSCRIPTION FACTOR CP2"/>
    <property type="match status" value="1"/>
</dbReference>
<accession>A0A672MKK4</accession>